<gene>
    <name evidence="2" type="ORF">E4680_05820</name>
</gene>
<dbReference type="PANTHER" id="PTHR42194">
    <property type="entry name" value="UPF0276 PROTEIN HI_1600"/>
    <property type="match status" value="1"/>
</dbReference>
<dbReference type="RefSeq" id="WP_135281449.1">
    <property type="nucleotide sequence ID" value="NZ_SRIO01000005.1"/>
</dbReference>
<dbReference type="Pfam" id="PF05114">
    <property type="entry name" value="MbnB_TglH_ChrH"/>
    <property type="match status" value="1"/>
</dbReference>
<dbReference type="Gene3D" id="3.20.20.150">
    <property type="entry name" value="Divalent-metal-dependent TIM barrel enzymes"/>
    <property type="match status" value="1"/>
</dbReference>
<dbReference type="Proteomes" id="UP000297890">
    <property type="component" value="Unassembled WGS sequence"/>
</dbReference>
<evidence type="ECO:0000256" key="1">
    <source>
        <dbReference type="HAMAP-Rule" id="MF_00697"/>
    </source>
</evidence>
<dbReference type="HAMAP" id="MF_00697">
    <property type="entry name" value="UPF0276"/>
    <property type="match status" value="1"/>
</dbReference>
<dbReference type="PANTHER" id="PTHR42194:SF1">
    <property type="entry name" value="UPF0276 PROTEIN HI_1600"/>
    <property type="match status" value="1"/>
</dbReference>
<dbReference type="InterPro" id="IPR007801">
    <property type="entry name" value="MbnB/TglH/ChrH"/>
</dbReference>
<comment type="caution">
    <text evidence="2">The sequence shown here is derived from an EMBL/GenBank/DDBJ whole genome shotgun (WGS) entry which is preliminary data.</text>
</comment>
<evidence type="ECO:0000313" key="3">
    <source>
        <dbReference type="Proteomes" id="UP000297890"/>
    </source>
</evidence>
<comment type="similarity">
    <text evidence="1">Belongs to the UPF0276 family.</text>
</comment>
<organism evidence="2 3">
    <name type="scientific">Candidatus Macondimonas diazotrophica</name>
    <dbReference type="NCBI Taxonomy" id="2305248"/>
    <lineage>
        <taxon>Bacteria</taxon>
        <taxon>Pseudomonadati</taxon>
        <taxon>Pseudomonadota</taxon>
        <taxon>Gammaproteobacteria</taxon>
        <taxon>Chromatiales</taxon>
        <taxon>Ectothiorhodospiraceae</taxon>
        <taxon>Candidatus Macondimonas</taxon>
    </lineage>
</organism>
<dbReference type="AlphaFoldDB" id="A0A4Z0FB91"/>
<reference evidence="2 3" key="1">
    <citation type="journal article" date="2019" name="ISME J.">
        <title>Candidatus Macondimonas diazotrophica, a novel gammaproteobacterial genus dominating crude-oil-contaminated coastal sediments.</title>
        <authorList>
            <person name="Karthikeyan S."/>
            <person name="Konstantinidis K."/>
        </authorList>
    </citation>
    <scope>NUCLEOTIDE SEQUENCE [LARGE SCALE GENOMIC DNA]</scope>
    <source>
        <strain evidence="2 3">KTK01</strain>
    </source>
</reference>
<dbReference type="EMBL" id="SRIO01000005">
    <property type="protein sequence ID" value="TFZ83149.1"/>
    <property type="molecule type" value="Genomic_DNA"/>
</dbReference>
<dbReference type="NCBIfam" id="NF003818">
    <property type="entry name" value="PRK05409.1"/>
    <property type="match status" value="1"/>
</dbReference>
<dbReference type="OrthoDB" id="9763101at2"/>
<proteinExistence type="inferred from homology"/>
<name>A0A4Z0FB91_9GAMM</name>
<protein>
    <recommendedName>
        <fullName evidence="1">UPF0276 protein E4680_05820</fullName>
    </recommendedName>
</protein>
<dbReference type="InterPro" id="IPR036237">
    <property type="entry name" value="Xyl_isomerase-like_sf"/>
</dbReference>
<keyword evidence="3" id="KW-1185">Reference proteome</keyword>
<dbReference type="SUPFAM" id="SSF51658">
    <property type="entry name" value="Xylose isomerase-like"/>
    <property type="match status" value="1"/>
</dbReference>
<evidence type="ECO:0000313" key="2">
    <source>
        <dbReference type="EMBL" id="TFZ83149.1"/>
    </source>
</evidence>
<sequence length="299" mass="32525">MTVSSHHSPSWHAASACRTGACTGLGLKPQHFGQILDQRPSLGFFEIHAENYMGAGGPFHHYLSRIREHYALSVHGVGLSIGGSDLDPAHLERLATVLARYEPEWFSEHLAWSRHGAVCLNDLLPVVYDAATLARVCDHVDHVQERLGRRMLLENPATYLESRASTLSEAEFITAIVRRTGCGLLLDVNNVFVSCVNHHRDPQAELTALPLQAVGEIHLAGHAEAVDGAGDPLLIDNHGAPVATAVWDLYAQAIAQLGPVPTLIERDNDIPAFDVLLAEARQAERILQAARGDARVEHA</sequence>
<accession>A0A4Z0FB91</accession>